<name>A0A833R5W1_9POAL</name>
<sequence length="194" mass="22733">MPNPFTSFTCNTLFKPCKRLLRLIKRPISIRSFRFRNLRKAMDKMSPRRRRQSRFKSVRAVFWPLITKSEDTEQVRELPSLPERVAAPLPSPVTPPYVKMMVKMRSEESVHEEENGGVNGACKTFESNLMEMLVEERKVRDLMDVEELMHCWERLKSPVFVELVCRFYGELCKDLFPRDEQSIESASEVRSSVG</sequence>
<dbReference type="PANTHER" id="PTHR34042:SF1">
    <property type="entry name" value="TRANSCRIPTION REPRESSOR OFP17"/>
    <property type="match status" value="1"/>
</dbReference>
<organism evidence="7 8">
    <name type="scientific">Carex littledalei</name>
    <dbReference type="NCBI Taxonomy" id="544730"/>
    <lineage>
        <taxon>Eukaryota</taxon>
        <taxon>Viridiplantae</taxon>
        <taxon>Streptophyta</taxon>
        <taxon>Embryophyta</taxon>
        <taxon>Tracheophyta</taxon>
        <taxon>Spermatophyta</taxon>
        <taxon>Magnoliopsida</taxon>
        <taxon>Liliopsida</taxon>
        <taxon>Poales</taxon>
        <taxon>Cyperaceae</taxon>
        <taxon>Cyperoideae</taxon>
        <taxon>Cariceae</taxon>
        <taxon>Carex</taxon>
        <taxon>Carex subgen. Euthyceras</taxon>
    </lineage>
</organism>
<keyword evidence="2" id="KW-0678">Repressor</keyword>
<feature type="domain" description="OVATE" evidence="6">
    <location>
        <begin position="113"/>
        <end position="174"/>
    </location>
</feature>
<gene>
    <name evidence="7" type="ORF">FCM35_KLT03780</name>
</gene>
<evidence type="ECO:0000259" key="6">
    <source>
        <dbReference type="PROSITE" id="PS51754"/>
    </source>
</evidence>
<dbReference type="OrthoDB" id="1871608at2759"/>
<dbReference type="PANTHER" id="PTHR34042">
    <property type="entry name" value="TRANSCRIPTION REPRESSOR OFP17"/>
    <property type="match status" value="1"/>
</dbReference>
<dbReference type="GO" id="GO:0045892">
    <property type="term" value="P:negative regulation of DNA-templated transcription"/>
    <property type="evidence" value="ECO:0007669"/>
    <property type="project" value="InterPro"/>
</dbReference>
<reference evidence="7" key="1">
    <citation type="submission" date="2020-01" db="EMBL/GenBank/DDBJ databases">
        <title>Genome sequence of Kobresia littledalei, the first chromosome-level genome in the family Cyperaceae.</title>
        <authorList>
            <person name="Qu G."/>
        </authorList>
    </citation>
    <scope>NUCLEOTIDE SEQUENCE</scope>
    <source>
        <strain evidence="7">C.B.Clarke</strain>
        <tissue evidence="7">Leaf</tissue>
    </source>
</reference>
<protein>
    <submittedName>
        <fullName evidence="7">Transcription repressor OFP17</fullName>
    </submittedName>
</protein>
<dbReference type="EMBL" id="SWLB01000013">
    <property type="protein sequence ID" value="KAF3330426.1"/>
    <property type="molecule type" value="Genomic_DNA"/>
</dbReference>
<evidence type="ECO:0000256" key="1">
    <source>
        <dbReference type="ARBA" id="ARBA00004123"/>
    </source>
</evidence>
<comment type="caution">
    <text evidence="7">The sequence shown here is derived from an EMBL/GenBank/DDBJ whole genome shotgun (WGS) entry which is preliminary data.</text>
</comment>
<evidence type="ECO:0000313" key="7">
    <source>
        <dbReference type="EMBL" id="KAF3330426.1"/>
    </source>
</evidence>
<dbReference type="GO" id="GO:0005634">
    <property type="term" value="C:nucleus"/>
    <property type="evidence" value="ECO:0007669"/>
    <property type="project" value="UniProtKB-SubCell"/>
</dbReference>
<dbReference type="PROSITE" id="PS51754">
    <property type="entry name" value="OVATE"/>
    <property type="match status" value="1"/>
</dbReference>
<comment type="subcellular location">
    <subcellularLocation>
        <location evidence="1">Nucleus</location>
    </subcellularLocation>
</comment>
<dbReference type="InterPro" id="IPR006458">
    <property type="entry name" value="Ovate_C"/>
</dbReference>
<dbReference type="Proteomes" id="UP000623129">
    <property type="component" value="Unassembled WGS sequence"/>
</dbReference>
<keyword evidence="3" id="KW-0805">Transcription regulation</keyword>
<keyword evidence="5" id="KW-0539">Nucleus</keyword>
<dbReference type="InterPro" id="IPR044686">
    <property type="entry name" value="OFP17"/>
</dbReference>
<keyword evidence="8" id="KW-1185">Reference proteome</keyword>
<evidence type="ECO:0000256" key="5">
    <source>
        <dbReference type="ARBA" id="ARBA00023242"/>
    </source>
</evidence>
<evidence type="ECO:0000256" key="4">
    <source>
        <dbReference type="ARBA" id="ARBA00023163"/>
    </source>
</evidence>
<proteinExistence type="predicted"/>
<dbReference type="AlphaFoldDB" id="A0A833R5W1"/>
<evidence type="ECO:0000256" key="2">
    <source>
        <dbReference type="ARBA" id="ARBA00022491"/>
    </source>
</evidence>
<keyword evidence="4" id="KW-0804">Transcription</keyword>
<evidence type="ECO:0000313" key="8">
    <source>
        <dbReference type="Proteomes" id="UP000623129"/>
    </source>
</evidence>
<evidence type="ECO:0000256" key="3">
    <source>
        <dbReference type="ARBA" id="ARBA00023015"/>
    </source>
</evidence>
<accession>A0A833R5W1</accession>